<accession>A0A3S3SPS2</accession>
<comment type="caution">
    <text evidence="7">The sequence shown here is derived from an EMBL/GenBank/DDBJ whole genome shotgun (WGS) entry which is preliminary data.</text>
</comment>
<keyword evidence="2 3" id="KW-0802">TPR repeat</keyword>
<dbReference type="InterPro" id="IPR013105">
    <property type="entry name" value="TPR_2"/>
</dbReference>
<dbReference type="OrthoDB" id="98874at2"/>
<dbReference type="EMBL" id="SAYW01000006">
    <property type="protein sequence ID" value="RWU04807.1"/>
    <property type="molecule type" value="Genomic_DNA"/>
</dbReference>
<evidence type="ECO:0000259" key="6">
    <source>
        <dbReference type="Pfam" id="PF12969"/>
    </source>
</evidence>
<dbReference type="Proteomes" id="UP000284120">
    <property type="component" value="Unassembled WGS sequence"/>
</dbReference>
<dbReference type="InterPro" id="IPR002931">
    <property type="entry name" value="Transglutaminase-like"/>
</dbReference>
<dbReference type="Gene3D" id="2.60.40.3140">
    <property type="match status" value="1"/>
</dbReference>
<dbReference type="InterPro" id="IPR024618">
    <property type="entry name" value="DUF3857"/>
</dbReference>
<dbReference type="SUPFAM" id="SSF48452">
    <property type="entry name" value="TPR-like"/>
    <property type="match status" value="1"/>
</dbReference>
<dbReference type="PANTHER" id="PTHR45586:SF1">
    <property type="entry name" value="LIPOPOLYSACCHARIDE ASSEMBLY PROTEIN B"/>
    <property type="match status" value="1"/>
</dbReference>
<sequence length="1243" mass="142205">MKKTIYSLSISLLLCFSANAQNSLKSAWESFLKNDTEAAKKSFEELAKQPQFANDANLSLSLLAELEQKNDDAFNYFQKFYVGNKNVEPYLSALWRSPAVNSSYSKIRPEAMLLMNEIVKNKSFDGSLNAMASSVIGKHYLNVKKTAESEKAFAQIGNLDHWLITSTFENISTSGFDKNYAPINHPQMDAKFTGKKNVEFGWRKVPYLKREKWFDFTFYDDSYNAILFAQTFVNAPSEIEGQLRIGVSGSVKVWVNDQLIITEAEERNNDLDSYISTLKLNKGYNRILIQIGESYAGNSNFMLRLTDNNGYPIPGLTHINEYQPYQKEESFKAQSITPKAYAYFKNLVAADTTNYLNQLLLAKLYLRDDFVFEPRIILEKLKQKFPESTYLNTLMITLHSKEDNRTGVETLQEQIKTSDPQSTYALRLTYSDYYNQENYDKAEEIMMQLEKRFGEDEDIVSKKIGISGKRNEQDKVFSLVEKAYKNWPNNRNFSYVKYILEKEVKKNSQAEGVLVKYLNDNEDYEYATVLASAYFNKGNSKGGLDVYLEKLKADPVSTGIYSDLSEKFYALQKYDKAEEYINKAIALAPYIGSYYHTLGKIYEARKENTKAEEAYKKSLSLNPNYYDAIEQLRRLKKNKDVFSYFEQPDVVAIIKNAPKAQDYPDDHSVILNEEVQSVVYENGGSEEKHFFTAKILTQKGLETYKQYNISYNSDQNLNVEIAETIKSNGSKTPAEQSDNQLVFTNLEVGDVINIRYKLRNYNVGSLASHFWTSFYFSHGTPYVNTKFSLLISKNKKFNHKFSLSEIPVLKTDADEFDLYTWKAEKNAGMTYEDKMPPLDDVANILYLSTIPDWQFVADWYNNLATAKARSSYEIKTLVNELFAGQQLNDTQKIKKIYQYITQNISYSSVSFRQSGIVPQSPATVINSRIGDCKDVSTLFVAMCKQVGIDAELVLVRTRDNGQNTLLLPSIDFNHCIAKTNVNGIENYIELTSNFLPFSSFNNQDIGAPILPINKNSNQLIKLQPKNRVQNRMSYQTKVTIKDANMYITETNFCTGSMASSIRSSYKDLSVKDQLKKMKEEISARFPDNEAVSLSFENLDPKTSVSDTLKATSAYNLLKVCKPVAGMNIFSLPWTTAIPPSSLTITDPRHFGIDLIQLFWADRTDEQIELSFPEGKKLMEGIKPLSIDNEYFSYKLNSFPKGNTVIVKRELIFKKDFVTKEKVNDFNAQYKQAVEADNQQLAYK</sequence>
<protein>
    <submittedName>
        <fullName evidence="7">DUF3857 domain-containing protein</fullName>
    </submittedName>
</protein>
<reference evidence="7 8" key="1">
    <citation type="submission" date="2018-06" db="EMBL/GenBank/DDBJ databases">
        <title>Pedobacter endophyticus sp. nov., an endophytic bacterium isolated from a leaf of Triticum aestivum.</title>
        <authorList>
            <person name="Zhang L."/>
        </authorList>
    </citation>
    <scope>NUCLEOTIDE SEQUENCE [LARGE SCALE GENOMIC DNA]</scope>
    <source>
        <strain evidence="7 8">CM134L-2</strain>
    </source>
</reference>
<evidence type="ECO:0000256" key="2">
    <source>
        <dbReference type="ARBA" id="ARBA00022803"/>
    </source>
</evidence>
<evidence type="ECO:0000313" key="8">
    <source>
        <dbReference type="Proteomes" id="UP000284120"/>
    </source>
</evidence>
<evidence type="ECO:0000313" key="7">
    <source>
        <dbReference type="EMBL" id="RWU04807.1"/>
    </source>
</evidence>
<feature type="domain" description="DUF3857" evidence="6">
    <location>
        <begin position="682"/>
        <end position="824"/>
    </location>
</feature>
<feature type="domain" description="Transglutaminase-like" evidence="5">
    <location>
        <begin position="884"/>
        <end position="967"/>
    </location>
</feature>
<dbReference type="Pfam" id="PF01841">
    <property type="entry name" value="Transglut_core"/>
    <property type="match status" value="1"/>
</dbReference>
<gene>
    <name evidence="7" type="ORF">DPV69_16705</name>
</gene>
<dbReference type="Pfam" id="PF12969">
    <property type="entry name" value="DUF3857"/>
    <property type="match status" value="1"/>
</dbReference>
<evidence type="ECO:0000256" key="1">
    <source>
        <dbReference type="ARBA" id="ARBA00022737"/>
    </source>
</evidence>
<dbReference type="PANTHER" id="PTHR45586">
    <property type="entry name" value="TPR REPEAT-CONTAINING PROTEIN PA4667"/>
    <property type="match status" value="1"/>
</dbReference>
<dbReference type="AlphaFoldDB" id="A0A3S3SPS2"/>
<organism evidence="7 8">
    <name type="scientific">Pedobacter chitinilyticus</name>
    <dbReference type="NCBI Taxonomy" id="2233776"/>
    <lineage>
        <taxon>Bacteria</taxon>
        <taxon>Pseudomonadati</taxon>
        <taxon>Bacteroidota</taxon>
        <taxon>Sphingobacteriia</taxon>
        <taxon>Sphingobacteriales</taxon>
        <taxon>Sphingobacteriaceae</taxon>
        <taxon>Pedobacter</taxon>
    </lineage>
</organism>
<dbReference type="InterPro" id="IPR051012">
    <property type="entry name" value="CellSynth/LPSAsmb/PSIAsmb"/>
</dbReference>
<keyword evidence="4" id="KW-0732">Signal</keyword>
<dbReference type="InterPro" id="IPR011990">
    <property type="entry name" value="TPR-like_helical_dom_sf"/>
</dbReference>
<keyword evidence="1" id="KW-0677">Repeat</keyword>
<dbReference type="RefSeq" id="WP_113648555.1">
    <property type="nucleotide sequence ID" value="NZ_QMHN01000006.1"/>
</dbReference>
<feature type="signal peptide" evidence="4">
    <location>
        <begin position="1"/>
        <end position="20"/>
    </location>
</feature>
<feature type="repeat" description="TPR" evidence="3">
    <location>
        <begin position="558"/>
        <end position="591"/>
    </location>
</feature>
<dbReference type="SUPFAM" id="SSF54001">
    <property type="entry name" value="Cysteine proteinases"/>
    <property type="match status" value="1"/>
</dbReference>
<keyword evidence="8" id="KW-1185">Reference proteome</keyword>
<dbReference type="Gene3D" id="1.25.40.10">
    <property type="entry name" value="Tetratricopeptide repeat domain"/>
    <property type="match status" value="1"/>
</dbReference>
<dbReference type="Gene3D" id="3.10.620.30">
    <property type="match status" value="1"/>
</dbReference>
<dbReference type="SMART" id="SM00028">
    <property type="entry name" value="TPR"/>
    <property type="match status" value="3"/>
</dbReference>
<dbReference type="Pfam" id="PF07719">
    <property type="entry name" value="TPR_2"/>
    <property type="match status" value="1"/>
</dbReference>
<evidence type="ECO:0000259" key="5">
    <source>
        <dbReference type="Pfam" id="PF01841"/>
    </source>
</evidence>
<feature type="chain" id="PRO_5018649340" evidence="4">
    <location>
        <begin position="21"/>
        <end position="1243"/>
    </location>
</feature>
<proteinExistence type="predicted"/>
<evidence type="ECO:0000256" key="3">
    <source>
        <dbReference type="PROSITE-ProRule" id="PRU00339"/>
    </source>
</evidence>
<dbReference type="PROSITE" id="PS50005">
    <property type="entry name" value="TPR"/>
    <property type="match status" value="2"/>
</dbReference>
<dbReference type="InterPro" id="IPR019734">
    <property type="entry name" value="TPR_rpt"/>
</dbReference>
<dbReference type="Gene3D" id="2.60.120.1130">
    <property type="match status" value="1"/>
</dbReference>
<dbReference type="InterPro" id="IPR038765">
    <property type="entry name" value="Papain-like_cys_pep_sf"/>
</dbReference>
<feature type="repeat" description="TPR" evidence="3">
    <location>
        <begin position="592"/>
        <end position="625"/>
    </location>
</feature>
<evidence type="ECO:0000256" key="4">
    <source>
        <dbReference type="SAM" id="SignalP"/>
    </source>
</evidence>
<name>A0A3S3SPS2_9SPHI</name>